<accession>B9Z7N3</accession>
<dbReference type="Pfam" id="PF00271">
    <property type="entry name" value="Helicase_C"/>
    <property type="match status" value="1"/>
</dbReference>
<dbReference type="EMBL" id="ACIS01000010">
    <property type="protein sequence ID" value="EEG07169.1"/>
    <property type="molecule type" value="Genomic_DNA"/>
</dbReference>
<keyword evidence="5" id="KW-1185">Reference proteome</keyword>
<dbReference type="CDD" id="cd18793">
    <property type="entry name" value="SF2_C_SNF"/>
    <property type="match status" value="1"/>
</dbReference>
<dbReference type="InterPro" id="IPR000330">
    <property type="entry name" value="SNF2_N"/>
</dbReference>
<dbReference type="GO" id="GO:0005524">
    <property type="term" value="F:ATP binding"/>
    <property type="evidence" value="ECO:0007669"/>
    <property type="project" value="InterPro"/>
</dbReference>
<feature type="domain" description="Helicase ATP-binding" evidence="2">
    <location>
        <begin position="932"/>
        <end position="1085"/>
    </location>
</feature>
<evidence type="ECO:0000256" key="1">
    <source>
        <dbReference type="ARBA" id="ARBA00022801"/>
    </source>
</evidence>
<dbReference type="InterPro" id="IPR001650">
    <property type="entry name" value="Helicase_C-like"/>
</dbReference>
<dbReference type="RefSeq" id="WP_008955388.1">
    <property type="nucleotide sequence ID" value="NZ_ACIS01000010.1"/>
</dbReference>
<dbReference type="Gene3D" id="3.40.50.300">
    <property type="entry name" value="P-loop containing nucleotide triphosphate hydrolases"/>
    <property type="match status" value="1"/>
</dbReference>
<organism evidence="4 5">
    <name type="scientific">Pseudogulbenkiania ferrooxidans 2002</name>
    <dbReference type="NCBI Taxonomy" id="279714"/>
    <lineage>
        <taxon>Bacteria</taxon>
        <taxon>Pseudomonadati</taxon>
        <taxon>Pseudomonadota</taxon>
        <taxon>Betaproteobacteria</taxon>
        <taxon>Neisseriales</taxon>
        <taxon>Chromobacteriaceae</taxon>
        <taxon>Pseudogulbenkiania</taxon>
    </lineage>
</organism>
<reference evidence="4 5" key="1">
    <citation type="submission" date="2009-02" db="EMBL/GenBank/DDBJ databases">
        <title>Sequencing of the draft genome and assembly of Lutiella nitroferrum 2002.</title>
        <authorList>
            <consortium name="US DOE Joint Genome Institute (JGI-PGF)"/>
            <person name="Lucas S."/>
            <person name="Copeland A."/>
            <person name="Lapidus A."/>
            <person name="Glavina del Rio T."/>
            <person name="Tice H."/>
            <person name="Bruce D."/>
            <person name="Goodwin L."/>
            <person name="Pitluck S."/>
            <person name="Larimer F."/>
            <person name="Land M.L."/>
            <person name="Hauser L."/>
            <person name="Coates J.D."/>
        </authorList>
    </citation>
    <scope>NUCLEOTIDE SEQUENCE [LARGE SCALE GENOMIC DNA]</scope>
    <source>
        <strain evidence="4 5">2002</strain>
    </source>
</reference>
<dbReference type="EC" id="2.7.11.1" evidence="4"/>
<dbReference type="eggNOG" id="COG0553">
    <property type="taxonomic scope" value="Bacteria"/>
</dbReference>
<sequence>MTDSFSHHIEPALTPAHQALLAVLALLPGGETKANLLTLLHRAEVHDAHGKELDSVRLGTLLAELENRQWIVRTPGLPYRLVPAARNAALLPLLQDRRELARWSKLLPEHLGSRQANWGAADPAQCQLQLWLAVLAGQARPAQRWLAQLHELQQRSGQTPPAPAKRLFADAAGRALFDGLADDVQVTLLLDYLPEACWRFDGFRHGYDYALSRWDSGYSDWDELAEWLLRQALWRGDGERVALFGRLGNSLGGALSALLLQGSYGAALAHLDAWRDERKAETRQRKLDLPAELHALYCLALLGAADPARQAELKQAIQHGIKHNLGQSYGLLQHLVALQEGVAVPAYLGLPEQIHLAGLDGLMLALALYWLDARQATSTAWQATLHAFRERMQQEGYQRVVEELEALLERQFGEPRSTPDWHSRHGARPLLELYQRREAWQHALTALSSLAPGKAAEARQAAPNPTRLAWFVSAGRHGVLLEPREQKLGAKGQWSKGRAVALKRLLDEADSADYLLEQDRNVMRHIQRSYDGYYGGSSYELDGEKALPALVGHPALFWADAPDVRIDVAAGQVALQLKESGAHIQLKLTPARVGADSEVVWEKDTPTRLVVYPVSKEIRQIAAIVGKELTVPLAAKAQLMEAITSIAPLVPIHSDLPELAAHIDTVPADARLYAHLLPLEQGLRLQLLMRPLPGGAWCKPGQGLENLVGEVDGKALQTRRQLKAEKQALQAVLDACPALAQADGDGQEWQLAEPQAALEVLSELQAVDPATLECVWPEGERMRIKARRGLAQMKFGLQKQGDWFVLSGDLELDDGRVLQLRQLLELLQANPGRFLKLGEQDWLALTDAMRRRLDELALVADHVGKDGAIRLSALTAPLLAELEREAGQFEADAAWREQLAALASLGDYQPTPPSTLQAELRDYQLEGYAWLARLARWGVGACLADDMGLGKTVQTLALLLERAPAGPQLVVAPTSVALNWLAEAARFAPTLKVRSYQQQRALDTLAPFDLVVVSYGLLQQDADAFAAVPWTSVVLDEAQAIKNAGTKRAQAVLGLQAGFKLAASGTPVENHLGELWSLFRFLNPGLLGSQERFNQRFAVPVERGDKNARKALKALIQPFILRRTKSQVLDELPPRTEITFKVALSGDELHLYEALRQQAVDKLDALGEQDNKPLKVLAEITRLRRFCCHPRLALPDSELAGSKLKAFAEIADELLENRHKALVFSQFVDHLAIVRAWLDERGIAYQYLDGSTPARERKARVDAFQAGQGDLFLISLKAGGTGLNLTAADYVIHLDPWWNPAVEDQASDRAHRMGQQRPVTVYRLVAEHTIEEQIVALHAAKRDLADSLLEGGELSAKLDADALLQLLKGG</sequence>
<dbReference type="Pfam" id="PF00176">
    <property type="entry name" value="SNF2-rel_dom"/>
    <property type="match status" value="1"/>
</dbReference>
<dbReference type="Gene3D" id="3.40.50.10810">
    <property type="entry name" value="Tandem AAA-ATPase domain"/>
    <property type="match status" value="1"/>
</dbReference>
<gene>
    <name evidence="4" type="ORF">FuraDRAFT_3369</name>
</gene>
<evidence type="ECO:0000313" key="5">
    <source>
        <dbReference type="Proteomes" id="UP000003165"/>
    </source>
</evidence>
<keyword evidence="4" id="KW-0723">Serine/threonine-protein kinase</keyword>
<dbReference type="InterPro" id="IPR014001">
    <property type="entry name" value="Helicase_ATP-bd"/>
</dbReference>
<dbReference type="SMART" id="SM00490">
    <property type="entry name" value="HELICc"/>
    <property type="match status" value="1"/>
</dbReference>
<protein>
    <submittedName>
        <fullName evidence="4">Non-specific serine/threonine protein kinase</fullName>
        <ecNumber evidence="4">2.7.11.1</ecNumber>
    </submittedName>
</protein>
<name>B9Z7N3_9NEIS</name>
<dbReference type="InterPro" id="IPR038718">
    <property type="entry name" value="SNF2-like_sf"/>
</dbReference>
<evidence type="ECO:0000259" key="3">
    <source>
        <dbReference type="PROSITE" id="PS51194"/>
    </source>
</evidence>
<dbReference type="GO" id="GO:0016787">
    <property type="term" value="F:hydrolase activity"/>
    <property type="evidence" value="ECO:0007669"/>
    <property type="project" value="UniProtKB-KW"/>
</dbReference>
<keyword evidence="1" id="KW-0378">Hydrolase</keyword>
<proteinExistence type="predicted"/>
<dbReference type="PANTHER" id="PTHR10799">
    <property type="entry name" value="SNF2/RAD54 HELICASE FAMILY"/>
    <property type="match status" value="1"/>
</dbReference>
<dbReference type="CDD" id="cd18012">
    <property type="entry name" value="DEXQc_arch_SWI2_SNF2"/>
    <property type="match status" value="1"/>
</dbReference>
<dbReference type="SMART" id="SM00487">
    <property type="entry name" value="DEXDc"/>
    <property type="match status" value="1"/>
</dbReference>
<evidence type="ECO:0000259" key="2">
    <source>
        <dbReference type="PROSITE" id="PS51192"/>
    </source>
</evidence>
<dbReference type="InterPro" id="IPR049730">
    <property type="entry name" value="SNF2/RAD54-like_C"/>
</dbReference>
<dbReference type="PROSITE" id="PS51194">
    <property type="entry name" value="HELICASE_CTER"/>
    <property type="match status" value="1"/>
</dbReference>
<keyword evidence="4" id="KW-0418">Kinase</keyword>
<keyword evidence="4" id="KW-0808">Transferase</keyword>
<comment type="caution">
    <text evidence="4">The sequence shown here is derived from an EMBL/GenBank/DDBJ whole genome shotgun (WGS) entry which is preliminary data.</text>
</comment>
<dbReference type="PROSITE" id="PS51192">
    <property type="entry name" value="HELICASE_ATP_BIND_1"/>
    <property type="match status" value="1"/>
</dbReference>
<evidence type="ECO:0000313" key="4">
    <source>
        <dbReference type="EMBL" id="EEG07169.1"/>
    </source>
</evidence>
<dbReference type="SUPFAM" id="SSF52540">
    <property type="entry name" value="P-loop containing nucleoside triphosphate hydrolases"/>
    <property type="match status" value="2"/>
</dbReference>
<dbReference type="InterPro" id="IPR027417">
    <property type="entry name" value="P-loop_NTPase"/>
</dbReference>
<dbReference type="Proteomes" id="UP000003165">
    <property type="component" value="Unassembled WGS sequence"/>
</dbReference>
<dbReference type="GO" id="GO:0004386">
    <property type="term" value="F:helicase activity"/>
    <property type="evidence" value="ECO:0007669"/>
    <property type="project" value="UniProtKB-KW"/>
</dbReference>
<dbReference type="GO" id="GO:0004674">
    <property type="term" value="F:protein serine/threonine kinase activity"/>
    <property type="evidence" value="ECO:0007669"/>
    <property type="project" value="UniProtKB-KW"/>
</dbReference>
<feature type="domain" description="Helicase C-terminal" evidence="3">
    <location>
        <begin position="1209"/>
        <end position="1355"/>
    </location>
</feature>